<dbReference type="PANTHER" id="PTHR43096:SF52">
    <property type="entry name" value="DNAJ HOMOLOG 1, MITOCHONDRIAL-RELATED"/>
    <property type="match status" value="1"/>
</dbReference>
<proteinExistence type="predicted"/>
<dbReference type="InterPro" id="IPR002939">
    <property type="entry name" value="DnaJ_C"/>
</dbReference>
<evidence type="ECO:0000256" key="4">
    <source>
        <dbReference type="ARBA" id="ARBA00022833"/>
    </source>
</evidence>
<dbReference type="GO" id="GO:0008270">
    <property type="term" value="F:zinc ion binding"/>
    <property type="evidence" value="ECO:0007669"/>
    <property type="project" value="UniProtKB-KW"/>
</dbReference>
<dbReference type="GO" id="GO:0042026">
    <property type="term" value="P:protein refolding"/>
    <property type="evidence" value="ECO:0007669"/>
    <property type="project" value="TreeGrafter"/>
</dbReference>
<dbReference type="Gene3D" id="2.60.260.20">
    <property type="entry name" value="Urease metallochaperone UreE, N-terminal domain"/>
    <property type="match status" value="2"/>
</dbReference>
<evidence type="ECO:0000256" key="5">
    <source>
        <dbReference type="ARBA" id="ARBA00023186"/>
    </source>
</evidence>
<sequence>AGPTKELVVNAKRVKVKIPKGVADGTKVRVKGKGAPGVDGGPPGDLIVKVRVGSHPIFGRKGKRDLTIDVPITYTEAALGAAISIPTLNGSSKIKIPAGTQGGTTMKLSGKGVETAKGTGNLLVTLHIAVPTSISDEERDALDALRRAEDGWNPRAHLGV</sequence>
<feature type="domain" description="Chaperone DnaJ C-terminal" evidence="6">
    <location>
        <begin position="8"/>
        <end position="131"/>
    </location>
</feature>
<evidence type="ECO:0000313" key="7">
    <source>
        <dbReference type="EMBL" id="VAW02309.1"/>
    </source>
</evidence>
<dbReference type="PANTHER" id="PTHR43096">
    <property type="entry name" value="DNAJ HOMOLOG 1, MITOCHONDRIAL-RELATED"/>
    <property type="match status" value="1"/>
</dbReference>
<dbReference type="CDD" id="cd10747">
    <property type="entry name" value="DnaJ_C"/>
    <property type="match status" value="1"/>
</dbReference>
<evidence type="ECO:0000256" key="3">
    <source>
        <dbReference type="ARBA" id="ARBA00022771"/>
    </source>
</evidence>
<evidence type="ECO:0000256" key="1">
    <source>
        <dbReference type="ARBA" id="ARBA00022723"/>
    </source>
</evidence>
<evidence type="ECO:0000256" key="2">
    <source>
        <dbReference type="ARBA" id="ARBA00022737"/>
    </source>
</evidence>
<organism evidence="7">
    <name type="scientific">hydrothermal vent metagenome</name>
    <dbReference type="NCBI Taxonomy" id="652676"/>
    <lineage>
        <taxon>unclassified sequences</taxon>
        <taxon>metagenomes</taxon>
        <taxon>ecological metagenomes</taxon>
    </lineage>
</organism>
<dbReference type="AlphaFoldDB" id="A0A3B0SNY2"/>
<gene>
    <name evidence="7" type="ORF">MNBD_ACTINO01-480</name>
</gene>
<dbReference type="FunFam" id="2.60.260.20:FF:000005">
    <property type="entry name" value="Chaperone protein dnaJ 1, mitochondrial"/>
    <property type="match status" value="1"/>
</dbReference>
<keyword evidence="1" id="KW-0479">Metal-binding</keyword>
<keyword evidence="4" id="KW-0862">Zinc</keyword>
<protein>
    <submittedName>
        <fullName evidence="7">Chaperone protein DnaJ</fullName>
    </submittedName>
</protein>
<accession>A0A3B0SNY2</accession>
<name>A0A3B0SNY2_9ZZZZ</name>
<keyword evidence="5" id="KW-0143">Chaperone</keyword>
<dbReference type="SUPFAM" id="SSF49493">
    <property type="entry name" value="HSP40/DnaJ peptide-binding domain"/>
    <property type="match status" value="2"/>
</dbReference>
<feature type="non-terminal residue" evidence="7">
    <location>
        <position position="1"/>
    </location>
</feature>
<dbReference type="GO" id="GO:0051082">
    <property type="term" value="F:unfolded protein binding"/>
    <property type="evidence" value="ECO:0007669"/>
    <property type="project" value="InterPro"/>
</dbReference>
<keyword evidence="2" id="KW-0677">Repeat</keyword>
<dbReference type="GO" id="GO:0005737">
    <property type="term" value="C:cytoplasm"/>
    <property type="evidence" value="ECO:0007669"/>
    <property type="project" value="TreeGrafter"/>
</dbReference>
<dbReference type="Pfam" id="PF01556">
    <property type="entry name" value="DnaJ_C"/>
    <property type="match status" value="1"/>
</dbReference>
<dbReference type="EMBL" id="UOEI01000327">
    <property type="protein sequence ID" value="VAW02309.1"/>
    <property type="molecule type" value="Genomic_DNA"/>
</dbReference>
<keyword evidence="3" id="KW-0863">Zinc-finger</keyword>
<reference evidence="7" key="1">
    <citation type="submission" date="2018-06" db="EMBL/GenBank/DDBJ databases">
        <authorList>
            <person name="Zhirakovskaya E."/>
        </authorList>
    </citation>
    <scope>NUCLEOTIDE SEQUENCE</scope>
</reference>
<dbReference type="InterPro" id="IPR008971">
    <property type="entry name" value="HSP40/DnaJ_pept-bd"/>
</dbReference>
<evidence type="ECO:0000259" key="6">
    <source>
        <dbReference type="Pfam" id="PF01556"/>
    </source>
</evidence>